<evidence type="ECO:0000313" key="4">
    <source>
        <dbReference type="Proteomes" id="UP001158576"/>
    </source>
</evidence>
<dbReference type="InterPro" id="IPR036291">
    <property type="entry name" value="NAD(P)-bd_dom_sf"/>
</dbReference>
<dbReference type="PROSITE" id="PS00061">
    <property type="entry name" value="ADH_SHORT"/>
    <property type="match status" value="1"/>
</dbReference>
<sequence length="387" mass="41806">MDSLCQHYKDQAAECHSYENGFNNYFRRRYMGDSQSRIHCRFFENAKKLCDESKMTFGLSSIVTGAASGLGRATAAALASRGGKVVIFDLPNSDGQAVAKELGPNAIFCPGDVTNPEDAKKAAELAANEFGHLQVLVNCAGIGIAKRIYNARKDQLHSLDEFARVININLNGSFNMMSQATKVMVQNPADAQLDLTDPVNPDVKITQNGCIINTASVAAFDGQIGQAAYAASKGGIVGLTLPAARDLAAVGIRVNTIAPGVYRTPILDGLPMKVQTVLAKTVPFPQRLGDPSQTKTKPQNVIRTKTVSTTTSAGDTWATLKAESTAASSKTQRNCATSQSTRSSERWKITTGRINIDQSFCRTIEMGLLKSGIKIYELFYFMMITIK</sequence>
<accession>A0ABN7RUU5</accession>
<dbReference type="PANTHER" id="PTHR43658">
    <property type="entry name" value="SHORT-CHAIN DEHYDROGENASE/REDUCTASE"/>
    <property type="match status" value="1"/>
</dbReference>
<dbReference type="Pfam" id="PF00106">
    <property type="entry name" value="adh_short"/>
    <property type="match status" value="1"/>
</dbReference>
<organism evidence="3 4">
    <name type="scientific">Oikopleura dioica</name>
    <name type="common">Tunicate</name>
    <dbReference type="NCBI Taxonomy" id="34765"/>
    <lineage>
        <taxon>Eukaryota</taxon>
        <taxon>Metazoa</taxon>
        <taxon>Chordata</taxon>
        <taxon>Tunicata</taxon>
        <taxon>Appendicularia</taxon>
        <taxon>Copelata</taxon>
        <taxon>Oikopleuridae</taxon>
        <taxon>Oikopleura</taxon>
    </lineage>
</organism>
<dbReference type="PRINTS" id="PR00080">
    <property type="entry name" value="SDRFAMILY"/>
</dbReference>
<dbReference type="InterPro" id="IPR020904">
    <property type="entry name" value="Sc_DH/Rdtase_CS"/>
</dbReference>
<proteinExistence type="inferred from homology"/>
<keyword evidence="4" id="KW-1185">Reference proteome</keyword>
<dbReference type="SUPFAM" id="SSF51735">
    <property type="entry name" value="NAD(P)-binding Rossmann-fold domains"/>
    <property type="match status" value="1"/>
</dbReference>
<dbReference type="PRINTS" id="PR00081">
    <property type="entry name" value="GDHRDH"/>
</dbReference>
<name>A0ABN7RUU5_OIKDI</name>
<dbReference type="PANTHER" id="PTHR43658:SF8">
    <property type="entry name" value="17-BETA-HYDROXYSTEROID DEHYDROGENASE 14-RELATED"/>
    <property type="match status" value="1"/>
</dbReference>
<evidence type="ECO:0000313" key="3">
    <source>
        <dbReference type="EMBL" id="CAG5083837.1"/>
    </source>
</evidence>
<comment type="similarity">
    <text evidence="2">Belongs to the short-chain dehydrogenases/reductases (SDR) family.</text>
</comment>
<reference evidence="3 4" key="1">
    <citation type="submission" date="2021-04" db="EMBL/GenBank/DDBJ databases">
        <authorList>
            <person name="Bliznina A."/>
        </authorList>
    </citation>
    <scope>NUCLEOTIDE SEQUENCE [LARGE SCALE GENOMIC DNA]</scope>
</reference>
<dbReference type="InterPro" id="IPR002347">
    <property type="entry name" value="SDR_fam"/>
</dbReference>
<gene>
    <name evidence="3" type="ORF">OKIOD_LOCUS2035</name>
</gene>
<dbReference type="EMBL" id="OU015568">
    <property type="protein sequence ID" value="CAG5083837.1"/>
    <property type="molecule type" value="Genomic_DNA"/>
</dbReference>
<keyword evidence="1" id="KW-0560">Oxidoreductase</keyword>
<protein>
    <submittedName>
        <fullName evidence="3">Oidioi.mRNA.OKI2018_I69.PAR.g10477.t1.cds</fullName>
    </submittedName>
</protein>
<dbReference type="Gene3D" id="3.40.50.720">
    <property type="entry name" value="NAD(P)-binding Rossmann-like Domain"/>
    <property type="match status" value="1"/>
</dbReference>
<evidence type="ECO:0000256" key="1">
    <source>
        <dbReference type="ARBA" id="ARBA00023002"/>
    </source>
</evidence>
<dbReference type="Proteomes" id="UP001158576">
    <property type="component" value="Chromosome PAR"/>
</dbReference>
<evidence type="ECO:0000256" key="2">
    <source>
        <dbReference type="RuleBase" id="RU000363"/>
    </source>
</evidence>